<evidence type="ECO:0000259" key="7">
    <source>
        <dbReference type="Pfam" id="PF13873"/>
    </source>
</evidence>
<keyword evidence="3" id="KW-0805">Transcription regulation</keyword>
<evidence type="ECO:0000313" key="8">
    <source>
        <dbReference type="EMBL" id="CAH2087759.1"/>
    </source>
</evidence>
<dbReference type="Gene3D" id="3.30.420.10">
    <property type="entry name" value="Ribonuclease H-like superfamily/Ribonuclease H"/>
    <property type="match status" value="1"/>
</dbReference>
<evidence type="ECO:0000256" key="1">
    <source>
        <dbReference type="ARBA" id="ARBA00011764"/>
    </source>
</evidence>
<dbReference type="Pfam" id="PF13873">
    <property type="entry name" value="Myb_DNA-bind_5"/>
    <property type="match status" value="1"/>
</dbReference>
<feature type="domain" description="Myb/SANT-like DNA-binding" evidence="7">
    <location>
        <begin position="109"/>
        <end position="179"/>
    </location>
</feature>
<dbReference type="GO" id="GO:0015074">
    <property type="term" value="P:DNA integration"/>
    <property type="evidence" value="ECO:0007669"/>
    <property type="project" value="InterPro"/>
</dbReference>
<dbReference type="InterPro" id="IPR002492">
    <property type="entry name" value="Transposase_Tc1-like"/>
</dbReference>
<protein>
    <recommendedName>
        <fullName evidence="2">Regulatory protein zeste</fullName>
    </recommendedName>
</protein>
<accession>A0AAU9TQK4</accession>
<keyword evidence="9" id="KW-1185">Reference proteome</keyword>
<dbReference type="AlphaFoldDB" id="A0AAU9TQK4"/>
<dbReference type="GO" id="GO:0006313">
    <property type="term" value="P:DNA transposition"/>
    <property type="evidence" value="ECO:0007669"/>
    <property type="project" value="InterPro"/>
</dbReference>
<comment type="function">
    <text evidence="5">Involved in transvection phenomena (= synapsis-dependent gene expression), where the synaptic pairing of chromosomes carrying genes with which zeste interacts influences the expression of these genes. Zeste binds to DNA and stimulates transcription from a nearby promoter.</text>
</comment>
<comment type="subunit">
    <text evidence="1">Self-associates forming complexes of several hundred monomers.</text>
</comment>
<evidence type="ECO:0000256" key="5">
    <source>
        <dbReference type="ARBA" id="ARBA00025466"/>
    </source>
</evidence>
<keyword evidence="4" id="KW-0804">Transcription</keyword>
<evidence type="ECO:0000313" key="9">
    <source>
        <dbReference type="Proteomes" id="UP001153954"/>
    </source>
</evidence>
<dbReference type="InterPro" id="IPR028002">
    <property type="entry name" value="Myb_DNA-bind_5"/>
</dbReference>
<comment type="caution">
    <text evidence="8">The sequence shown here is derived from an EMBL/GenBank/DDBJ whole genome shotgun (WGS) entry which is preliminary data.</text>
</comment>
<proteinExistence type="predicted"/>
<evidence type="ECO:0000256" key="3">
    <source>
        <dbReference type="ARBA" id="ARBA00023015"/>
    </source>
</evidence>
<feature type="domain" description="Transposase Tc1-like" evidence="6">
    <location>
        <begin position="3"/>
        <end position="67"/>
    </location>
</feature>
<organism evidence="8 9">
    <name type="scientific">Euphydryas editha</name>
    <name type="common">Edith's checkerspot</name>
    <dbReference type="NCBI Taxonomy" id="104508"/>
    <lineage>
        <taxon>Eukaryota</taxon>
        <taxon>Metazoa</taxon>
        <taxon>Ecdysozoa</taxon>
        <taxon>Arthropoda</taxon>
        <taxon>Hexapoda</taxon>
        <taxon>Insecta</taxon>
        <taxon>Pterygota</taxon>
        <taxon>Neoptera</taxon>
        <taxon>Endopterygota</taxon>
        <taxon>Lepidoptera</taxon>
        <taxon>Glossata</taxon>
        <taxon>Ditrysia</taxon>
        <taxon>Papilionoidea</taxon>
        <taxon>Nymphalidae</taxon>
        <taxon>Nymphalinae</taxon>
        <taxon>Euphydryas</taxon>
    </lineage>
</organism>
<sequence>MSKMNRKLTAPEIQMRFNESHGKQISVSVVMERLQKAGLNGRISTKKPLLRRGNRKERLEWARVHKDWTVENWKQVLWTDESKFEIFGQKRRIYVRRGSSIRHIFFDHSSNFSKEENIKLMTFLKDYPIISKKTDHTSNQQKEAAWRLLADKFNSDATKFRSIKQLQQKYNNMKKSARKVRNGCRKIWETANWRWTTSSKAIGNHRVVKHYYGGVYQWSSSSAVYDSDAMRELPSSSGFDTSTPKAMLRKPVSKELSFIHKKKKTAFTPLETRKRIMIHSEKKIDLLSKKQGREMDLAQYAKEEHKLNMKHKEELHELELSFKKKCMN</sequence>
<evidence type="ECO:0000256" key="2">
    <source>
        <dbReference type="ARBA" id="ARBA00016807"/>
    </source>
</evidence>
<dbReference type="GO" id="GO:0003677">
    <property type="term" value="F:DNA binding"/>
    <property type="evidence" value="ECO:0007669"/>
    <property type="project" value="InterPro"/>
</dbReference>
<evidence type="ECO:0000259" key="6">
    <source>
        <dbReference type="Pfam" id="PF01498"/>
    </source>
</evidence>
<dbReference type="EMBL" id="CAKOGL010000007">
    <property type="protein sequence ID" value="CAH2087759.1"/>
    <property type="molecule type" value="Genomic_DNA"/>
</dbReference>
<dbReference type="Proteomes" id="UP001153954">
    <property type="component" value="Unassembled WGS sequence"/>
</dbReference>
<dbReference type="InterPro" id="IPR036397">
    <property type="entry name" value="RNaseH_sf"/>
</dbReference>
<reference evidence="8" key="1">
    <citation type="submission" date="2022-03" db="EMBL/GenBank/DDBJ databases">
        <authorList>
            <person name="Tunstrom K."/>
        </authorList>
    </citation>
    <scope>NUCLEOTIDE SEQUENCE</scope>
</reference>
<gene>
    <name evidence="8" type="ORF">EEDITHA_LOCUS3986</name>
</gene>
<name>A0AAU9TQK4_EUPED</name>
<dbReference type="Pfam" id="PF01498">
    <property type="entry name" value="HTH_Tnp_Tc3_2"/>
    <property type="match status" value="1"/>
</dbReference>
<evidence type="ECO:0000256" key="4">
    <source>
        <dbReference type="ARBA" id="ARBA00023163"/>
    </source>
</evidence>